<protein>
    <submittedName>
        <fullName evidence="2">Uncharacterized protein</fullName>
    </submittedName>
</protein>
<dbReference type="EMBL" id="JABAEW010000009">
    <property type="protein sequence ID" value="NMD86281.1"/>
    <property type="molecule type" value="Genomic_DNA"/>
</dbReference>
<reference evidence="2 3" key="1">
    <citation type="submission" date="2020-04" db="EMBL/GenBank/DDBJ databases">
        <authorList>
            <person name="Hitch T.C.A."/>
            <person name="Wylensek D."/>
            <person name="Clavel T."/>
        </authorList>
    </citation>
    <scope>NUCLEOTIDE SEQUENCE [LARGE SCALE GENOMIC DNA]</scope>
    <source>
        <strain evidence="2 3">COR2-253-APC-1A</strain>
    </source>
</reference>
<name>A0A848ATH8_9BACT</name>
<dbReference type="AlphaFoldDB" id="A0A848ATH8"/>
<organism evidence="2 3">
    <name type="scientific">Victivallis vadensis</name>
    <dbReference type="NCBI Taxonomy" id="172901"/>
    <lineage>
        <taxon>Bacteria</taxon>
        <taxon>Pseudomonadati</taxon>
        <taxon>Lentisphaerota</taxon>
        <taxon>Lentisphaeria</taxon>
        <taxon>Victivallales</taxon>
        <taxon>Victivallaceae</taxon>
        <taxon>Victivallis</taxon>
    </lineage>
</organism>
<evidence type="ECO:0000313" key="3">
    <source>
        <dbReference type="Proteomes" id="UP000576225"/>
    </source>
</evidence>
<evidence type="ECO:0000256" key="1">
    <source>
        <dbReference type="SAM" id="MobiDB-lite"/>
    </source>
</evidence>
<dbReference type="RefSeq" id="WP_168962076.1">
    <property type="nucleotide sequence ID" value="NZ_JABAEW010000009.1"/>
</dbReference>
<dbReference type="Proteomes" id="UP000576225">
    <property type="component" value="Unassembled WGS sequence"/>
</dbReference>
<feature type="compositionally biased region" description="Basic and acidic residues" evidence="1">
    <location>
        <begin position="51"/>
        <end position="94"/>
    </location>
</feature>
<accession>A0A848ATH8</accession>
<gene>
    <name evidence="2" type="ORF">HF882_06750</name>
</gene>
<proteinExistence type="predicted"/>
<comment type="caution">
    <text evidence="2">The sequence shown here is derived from an EMBL/GenBank/DDBJ whole genome shotgun (WGS) entry which is preliminary data.</text>
</comment>
<feature type="compositionally biased region" description="Polar residues" evidence="1">
    <location>
        <begin position="183"/>
        <end position="196"/>
    </location>
</feature>
<sequence>MKLSEIIKKALKGEELNALEKAELERFDPDALTQRAADAETQLKEAREKLDAAEQDKMTEAEKFKKRAEQAEAKLKTSEEARRTAEADRDEAKRQHAALVRSNRIAELAAKHKCEDAEYLDFLAEKRGVDINDDAKAGEFIEALKKEAPKYFAADVKPGAGAPPPQQPQEKPQPGDRIGSIIESLNNAPEIQPEIQ</sequence>
<feature type="region of interest" description="Disordered" evidence="1">
    <location>
        <begin position="51"/>
        <end position="96"/>
    </location>
</feature>
<evidence type="ECO:0000313" key="2">
    <source>
        <dbReference type="EMBL" id="NMD86281.1"/>
    </source>
</evidence>
<feature type="region of interest" description="Disordered" evidence="1">
    <location>
        <begin position="154"/>
        <end position="196"/>
    </location>
</feature>